<dbReference type="EMBL" id="RDOM01000714">
    <property type="protein sequence ID" value="MBF4274952.1"/>
    <property type="molecule type" value="Genomic_DNA"/>
</dbReference>
<name>A0ABD4KVI5_VIBAN</name>
<sequence length="73" mass="8882">KMLYDYSQSDRYQKRLEKFKTWCKEQAEVGNTYLFEGDDAINPELEYLFITQSGKPMFTRLQDFTGRWIEIRN</sequence>
<organism evidence="1 2">
    <name type="scientific">Vibrio anguillarum</name>
    <name type="common">Listonella anguillarum</name>
    <dbReference type="NCBI Taxonomy" id="55601"/>
    <lineage>
        <taxon>Bacteria</taxon>
        <taxon>Pseudomonadati</taxon>
        <taxon>Pseudomonadota</taxon>
        <taxon>Gammaproteobacteria</taxon>
        <taxon>Vibrionales</taxon>
        <taxon>Vibrionaceae</taxon>
        <taxon>Vibrio</taxon>
    </lineage>
</organism>
<feature type="non-terminal residue" evidence="1">
    <location>
        <position position="1"/>
    </location>
</feature>
<proteinExistence type="predicted"/>
<reference evidence="1 2" key="1">
    <citation type="journal article" date="2021" name="PeerJ">
        <title>Analysis of 44 Vibrio anguillarum genomes reveals high genetic diversity.</title>
        <authorList>
            <person name="Hansen M.J."/>
            <person name="Dalsgaard I."/>
        </authorList>
    </citation>
    <scope>NUCLEOTIDE SEQUENCE [LARGE SCALE GENOMIC DNA]</scope>
    <source>
        <strain evidence="1 2">17-16730-2A</strain>
    </source>
</reference>
<dbReference type="AlphaFoldDB" id="A0ABD4KVI5"/>
<feature type="non-terminal residue" evidence="1">
    <location>
        <position position="73"/>
    </location>
</feature>
<comment type="caution">
    <text evidence="1">The sequence shown here is derived from an EMBL/GenBank/DDBJ whole genome shotgun (WGS) entry which is preliminary data.</text>
</comment>
<dbReference type="Proteomes" id="UP000722957">
    <property type="component" value="Unassembled WGS sequence"/>
</dbReference>
<gene>
    <name evidence="1" type="ORF">EAY07_23690</name>
</gene>
<accession>A0ABD4KVI5</accession>
<evidence type="ECO:0000313" key="1">
    <source>
        <dbReference type="EMBL" id="MBF4274952.1"/>
    </source>
</evidence>
<evidence type="ECO:0000313" key="2">
    <source>
        <dbReference type="Proteomes" id="UP000722957"/>
    </source>
</evidence>
<protein>
    <submittedName>
        <fullName evidence="1">Site-specific integrase</fullName>
    </submittedName>
</protein>